<gene>
    <name evidence="2" type="ORF">COA71_13060</name>
</gene>
<dbReference type="SUPFAM" id="SSF51182">
    <property type="entry name" value="RmlC-like cupins"/>
    <property type="match status" value="1"/>
</dbReference>
<organism evidence="2 3">
    <name type="scientific">SAR86 cluster bacterium</name>
    <dbReference type="NCBI Taxonomy" id="2030880"/>
    <lineage>
        <taxon>Bacteria</taxon>
        <taxon>Pseudomonadati</taxon>
        <taxon>Pseudomonadota</taxon>
        <taxon>Gammaproteobacteria</taxon>
        <taxon>SAR86 cluster</taxon>
    </lineage>
</organism>
<name>A0A2A5C8L0_9GAMM</name>
<accession>A0A2A5C8L0</accession>
<protein>
    <submittedName>
        <fullName evidence="2">Cupin</fullName>
    </submittedName>
</protein>
<proteinExistence type="predicted"/>
<dbReference type="Gene3D" id="2.60.120.10">
    <property type="entry name" value="Jelly Rolls"/>
    <property type="match status" value="1"/>
</dbReference>
<evidence type="ECO:0000313" key="2">
    <source>
        <dbReference type="EMBL" id="PCJ39811.1"/>
    </source>
</evidence>
<dbReference type="CDD" id="cd02231">
    <property type="entry name" value="cupin_BLL6423-like"/>
    <property type="match status" value="1"/>
</dbReference>
<dbReference type="EMBL" id="NVWI01000012">
    <property type="protein sequence ID" value="PCJ39811.1"/>
    <property type="molecule type" value="Genomic_DNA"/>
</dbReference>
<dbReference type="PANTHER" id="PTHR36156:SF2">
    <property type="entry name" value="CUPIN TYPE-2 DOMAIN-CONTAINING PROTEIN"/>
    <property type="match status" value="1"/>
</dbReference>
<evidence type="ECO:0000259" key="1">
    <source>
        <dbReference type="Pfam" id="PF07883"/>
    </source>
</evidence>
<dbReference type="InterPro" id="IPR011051">
    <property type="entry name" value="RmlC_Cupin_sf"/>
</dbReference>
<dbReference type="InterPro" id="IPR047142">
    <property type="entry name" value="OryJ/VirC-like"/>
</dbReference>
<dbReference type="InterPro" id="IPR014710">
    <property type="entry name" value="RmlC-like_jellyroll"/>
</dbReference>
<dbReference type="AlphaFoldDB" id="A0A2A5C8L0"/>
<evidence type="ECO:0000313" key="3">
    <source>
        <dbReference type="Proteomes" id="UP000228987"/>
    </source>
</evidence>
<dbReference type="Pfam" id="PF07883">
    <property type="entry name" value="Cupin_2"/>
    <property type="match status" value="1"/>
</dbReference>
<dbReference type="PANTHER" id="PTHR36156">
    <property type="entry name" value="SLR2101 PROTEIN"/>
    <property type="match status" value="1"/>
</dbReference>
<dbReference type="InterPro" id="IPR013096">
    <property type="entry name" value="Cupin_2"/>
</dbReference>
<reference evidence="3" key="1">
    <citation type="submission" date="2017-08" db="EMBL/GenBank/DDBJ databases">
        <title>A dynamic microbial community with high functional redundancy inhabits the cold, oxic subseafloor aquifer.</title>
        <authorList>
            <person name="Tully B.J."/>
            <person name="Wheat C.G."/>
            <person name="Glazer B.T."/>
            <person name="Huber J.A."/>
        </authorList>
    </citation>
    <scope>NUCLEOTIDE SEQUENCE [LARGE SCALE GENOMIC DNA]</scope>
</reference>
<dbReference type="Gene3D" id="2.20.70.150">
    <property type="match status" value="1"/>
</dbReference>
<feature type="domain" description="Cupin type-2" evidence="1">
    <location>
        <begin position="76"/>
        <end position="143"/>
    </location>
</feature>
<sequence>MPKISPIRRVVTGHNEQGKSLIQSDDEFTPDLNSNGDAAFSLLWTTAEVPADNNDNTDGRDRDAGITLYQGSVIRVVDMMPGGESPMHRSNSIDYGIVLSGAVELEMDDGEKQTLNAGDICVQRGTVHLWRNTGDEVCRIIFVLTEASPVEVNGEALPEIHP</sequence>
<comment type="caution">
    <text evidence="2">The sequence shown here is derived from an EMBL/GenBank/DDBJ whole genome shotgun (WGS) entry which is preliminary data.</text>
</comment>
<dbReference type="Proteomes" id="UP000228987">
    <property type="component" value="Unassembled WGS sequence"/>
</dbReference>